<protein>
    <submittedName>
        <fullName evidence="2">Engulfment and cell motility protein</fullName>
    </submittedName>
</protein>
<proteinExistence type="predicted"/>
<evidence type="ECO:0000313" key="2">
    <source>
        <dbReference type="EMBL" id="KAJ3435617.1"/>
    </source>
</evidence>
<evidence type="ECO:0000313" key="3">
    <source>
        <dbReference type="Proteomes" id="UP001146793"/>
    </source>
</evidence>
<accession>A0AAV7Z5P5</accession>
<dbReference type="SUPFAM" id="SSF50729">
    <property type="entry name" value="PH domain-like"/>
    <property type="match status" value="1"/>
</dbReference>
<sequence length="189" mass="21733">MSKQKEKKLPIYLTKINDSIASEAENMTLSSYTKLIEKGTKIEVIGKSGKLQLKFLRLKNNKICIGEISKSMDNMTVLVKLSDISHVLVGTATTALSKTKKFDAEKIQNYFTLCSQDSKTVYEFCAQSRQEFVSWVDYIRYHTGWKMEEQESVQEIEDTKELLLQLVLINRNKKKPPIPPLPVNYDFVD</sequence>
<dbReference type="InterPro" id="IPR001849">
    <property type="entry name" value="PH_domain"/>
</dbReference>
<organism evidence="2 3">
    <name type="scientific">Anaeramoeba flamelloides</name>
    <dbReference type="NCBI Taxonomy" id="1746091"/>
    <lineage>
        <taxon>Eukaryota</taxon>
        <taxon>Metamonada</taxon>
        <taxon>Anaeramoebidae</taxon>
        <taxon>Anaeramoeba</taxon>
    </lineage>
</organism>
<feature type="domain" description="PH" evidence="1">
    <location>
        <begin position="51"/>
        <end position="140"/>
    </location>
</feature>
<dbReference type="Pfam" id="PF16457">
    <property type="entry name" value="PH_12"/>
    <property type="match status" value="1"/>
</dbReference>
<dbReference type="Gene3D" id="2.30.29.30">
    <property type="entry name" value="Pleckstrin-homology domain (PH domain)/Phosphotyrosine-binding domain (PTB)"/>
    <property type="match status" value="1"/>
</dbReference>
<dbReference type="AlphaFoldDB" id="A0AAV7Z5P5"/>
<reference evidence="2" key="1">
    <citation type="submission" date="2022-08" db="EMBL/GenBank/DDBJ databases">
        <title>Novel sulphate-reducing endosymbionts in the free-living metamonad Anaeramoeba.</title>
        <authorList>
            <person name="Jerlstrom-Hultqvist J."/>
            <person name="Cepicka I."/>
            <person name="Gallot-Lavallee L."/>
            <person name="Salas-Leiva D."/>
            <person name="Curtis B.A."/>
            <person name="Zahonova K."/>
            <person name="Pipaliya S."/>
            <person name="Dacks J."/>
            <person name="Roger A.J."/>
        </authorList>
    </citation>
    <scope>NUCLEOTIDE SEQUENCE</scope>
    <source>
        <strain evidence="2">Busselton2</strain>
    </source>
</reference>
<name>A0AAV7Z5P5_9EUKA</name>
<comment type="caution">
    <text evidence="2">The sequence shown here is derived from an EMBL/GenBank/DDBJ whole genome shotgun (WGS) entry which is preliminary data.</text>
</comment>
<evidence type="ECO:0000259" key="1">
    <source>
        <dbReference type="Pfam" id="PF16457"/>
    </source>
</evidence>
<dbReference type="InterPro" id="IPR011993">
    <property type="entry name" value="PH-like_dom_sf"/>
</dbReference>
<dbReference type="EMBL" id="JANTQA010000038">
    <property type="protein sequence ID" value="KAJ3435617.1"/>
    <property type="molecule type" value="Genomic_DNA"/>
</dbReference>
<gene>
    <name evidence="2" type="ORF">M0812_19359</name>
</gene>
<dbReference type="Proteomes" id="UP001146793">
    <property type="component" value="Unassembled WGS sequence"/>
</dbReference>